<dbReference type="GO" id="GO:0004553">
    <property type="term" value="F:hydrolase activity, hydrolyzing O-glycosyl compounds"/>
    <property type="evidence" value="ECO:0007669"/>
    <property type="project" value="InterPro"/>
</dbReference>
<feature type="compositionally biased region" description="Acidic residues" evidence="1">
    <location>
        <begin position="53"/>
        <end position="62"/>
    </location>
</feature>
<keyword evidence="2" id="KW-0472">Membrane</keyword>
<organism evidence="4 5">
    <name type="scientific">Actinomadura bangladeshensis</name>
    <dbReference type="NCBI Taxonomy" id="453573"/>
    <lineage>
        <taxon>Bacteria</taxon>
        <taxon>Bacillati</taxon>
        <taxon>Actinomycetota</taxon>
        <taxon>Actinomycetes</taxon>
        <taxon>Streptosporangiales</taxon>
        <taxon>Thermomonosporaceae</taxon>
        <taxon>Actinomadura</taxon>
    </lineage>
</organism>
<feature type="compositionally biased region" description="Low complexity" evidence="1">
    <location>
        <begin position="225"/>
        <end position="238"/>
    </location>
</feature>
<dbReference type="RefSeq" id="WP_131937009.1">
    <property type="nucleotide sequence ID" value="NZ_BAAAMX010000023.1"/>
</dbReference>
<evidence type="ECO:0000256" key="2">
    <source>
        <dbReference type="SAM" id="Phobius"/>
    </source>
</evidence>
<dbReference type="InterPro" id="IPR008965">
    <property type="entry name" value="CBM2/CBM3_carb-bd_dom_sf"/>
</dbReference>
<feature type="compositionally biased region" description="Low complexity" evidence="1">
    <location>
        <begin position="103"/>
        <end position="121"/>
    </location>
</feature>
<dbReference type="GO" id="GO:0030247">
    <property type="term" value="F:polysaccharide binding"/>
    <property type="evidence" value="ECO:0007669"/>
    <property type="project" value="UniProtKB-UniRule"/>
</dbReference>
<dbReference type="Pfam" id="PF00553">
    <property type="entry name" value="CBM_2"/>
    <property type="match status" value="1"/>
</dbReference>
<evidence type="ECO:0000313" key="5">
    <source>
        <dbReference type="Proteomes" id="UP000295431"/>
    </source>
</evidence>
<feature type="transmembrane region" description="Helical" evidence="2">
    <location>
        <begin position="178"/>
        <end position="200"/>
    </location>
</feature>
<dbReference type="Proteomes" id="UP000295431">
    <property type="component" value="Unassembled WGS sequence"/>
</dbReference>
<feature type="region of interest" description="Disordered" evidence="1">
    <location>
        <begin position="204"/>
        <end position="273"/>
    </location>
</feature>
<gene>
    <name evidence="4" type="ORF">E1284_03665</name>
</gene>
<keyword evidence="2" id="KW-0812">Transmembrane</keyword>
<feature type="region of interest" description="Disordered" evidence="1">
    <location>
        <begin position="1"/>
        <end position="174"/>
    </location>
</feature>
<dbReference type="GO" id="GO:0005975">
    <property type="term" value="P:carbohydrate metabolic process"/>
    <property type="evidence" value="ECO:0007669"/>
    <property type="project" value="InterPro"/>
</dbReference>
<keyword evidence="2" id="KW-1133">Transmembrane helix</keyword>
<keyword evidence="5" id="KW-1185">Reference proteome</keyword>
<evidence type="ECO:0000259" key="3">
    <source>
        <dbReference type="PROSITE" id="PS51173"/>
    </source>
</evidence>
<feature type="compositionally biased region" description="Pro residues" evidence="1">
    <location>
        <begin position="139"/>
        <end position="159"/>
    </location>
</feature>
<dbReference type="OrthoDB" id="3475992at2"/>
<evidence type="ECO:0000313" key="4">
    <source>
        <dbReference type="EMBL" id="TDC19484.1"/>
    </source>
</evidence>
<name>A0A4R4PC01_9ACTN</name>
<proteinExistence type="predicted"/>
<feature type="domain" description="CBM2" evidence="3">
    <location>
        <begin position="260"/>
        <end position="377"/>
    </location>
</feature>
<dbReference type="InterPro" id="IPR012291">
    <property type="entry name" value="CBM2_carb-bd_dom_sf"/>
</dbReference>
<reference evidence="4 5" key="1">
    <citation type="submission" date="2019-03" db="EMBL/GenBank/DDBJ databases">
        <title>Draft genome sequences of novel Actinobacteria.</title>
        <authorList>
            <person name="Sahin N."/>
            <person name="Ay H."/>
            <person name="Saygin H."/>
        </authorList>
    </citation>
    <scope>NUCLEOTIDE SEQUENCE [LARGE SCALE GENOMIC DNA]</scope>
    <source>
        <strain evidence="4 5">DSM 45347</strain>
    </source>
</reference>
<feature type="compositionally biased region" description="Pro residues" evidence="1">
    <location>
        <begin position="239"/>
        <end position="267"/>
    </location>
</feature>
<protein>
    <recommendedName>
        <fullName evidence="3">CBM2 domain-containing protein</fullName>
    </recommendedName>
</protein>
<sequence length="377" mass="38079">MSGEDSGYVPPDHRTTAEFRVRATAPGAETQADSTIVDTPVDDPADATFQDPPVDDPEDDPEATAQDDLADDAGETLQDVPDKASVTVADMRIEKPAPPAPPQQEAAAFEQAPAPVVAEAPWTEQFGAEQEPATAGTSVPPPPYAMPSPGLPAGPPPGETAPAMPSGGVPPSRSRRPMALVAVIAAVVVLAAAAVVVLLLTRGGSDGGGKAAAPPSPAASTPVEAGGPTDGPAPAGPGASPPVEAPAAPPAAGQPPAGRPGTPPPATTAPIGPLVEGEGITYQLVQRDEGYFEGRMVITNRTDRPMKTWKLTFRAPGADVKNIWGARLVHGGEKVEIRNLDGVPAIPPGGTWDVQFGAAGPASTPKGCELNGRTCGF</sequence>
<dbReference type="SMART" id="SM00637">
    <property type="entry name" value="CBD_II"/>
    <property type="match status" value="1"/>
</dbReference>
<dbReference type="AlphaFoldDB" id="A0A4R4PC01"/>
<dbReference type="PROSITE" id="PS51173">
    <property type="entry name" value="CBM2"/>
    <property type="match status" value="1"/>
</dbReference>
<evidence type="ECO:0000256" key="1">
    <source>
        <dbReference type="SAM" id="MobiDB-lite"/>
    </source>
</evidence>
<comment type="caution">
    <text evidence="4">The sequence shown here is derived from an EMBL/GenBank/DDBJ whole genome shotgun (WGS) entry which is preliminary data.</text>
</comment>
<dbReference type="Gene3D" id="2.60.40.290">
    <property type="match status" value="1"/>
</dbReference>
<accession>A0A4R4PC01</accession>
<dbReference type="SUPFAM" id="SSF49384">
    <property type="entry name" value="Carbohydrate-binding domain"/>
    <property type="match status" value="1"/>
</dbReference>
<dbReference type="EMBL" id="SMJW01000009">
    <property type="protein sequence ID" value="TDC19484.1"/>
    <property type="molecule type" value="Genomic_DNA"/>
</dbReference>
<dbReference type="InterPro" id="IPR001919">
    <property type="entry name" value="CBD2"/>
</dbReference>
<feature type="compositionally biased region" description="Basic and acidic residues" evidence="1">
    <location>
        <begin position="11"/>
        <end position="21"/>
    </location>
</feature>